<dbReference type="GO" id="GO:0030151">
    <property type="term" value="F:molybdenum ion binding"/>
    <property type="evidence" value="ECO:0007669"/>
    <property type="project" value="InterPro"/>
</dbReference>
<gene>
    <name evidence="2" type="ORF">DT23_15875</name>
</gene>
<evidence type="ECO:0000313" key="3">
    <source>
        <dbReference type="Proteomes" id="UP000027471"/>
    </source>
</evidence>
<dbReference type="GO" id="GO:0003824">
    <property type="term" value="F:catalytic activity"/>
    <property type="evidence" value="ECO:0007669"/>
    <property type="project" value="InterPro"/>
</dbReference>
<name>A0A074JQY9_9RHOB</name>
<reference evidence="2 3" key="1">
    <citation type="journal article" date="2015" name="Antonie Van Leeuwenhoek">
        <title>Thioclava indica sp. nov., isolated from surface seawater of the Indian Ocean.</title>
        <authorList>
            <person name="Liu Y."/>
            <person name="Lai Q."/>
            <person name="Du J."/>
            <person name="Xu H."/>
            <person name="Jiang L."/>
            <person name="Shao Z."/>
        </authorList>
    </citation>
    <scope>NUCLEOTIDE SEQUENCE [LARGE SCALE GENOMIC DNA]</scope>
    <source>
        <strain evidence="2 3">DT23-4</strain>
    </source>
</reference>
<dbReference type="InterPro" id="IPR005303">
    <property type="entry name" value="MOCOS_middle"/>
</dbReference>
<dbReference type="InterPro" id="IPR011037">
    <property type="entry name" value="Pyrv_Knase-like_insert_dom_sf"/>
</dbReference>
<dbReference type="eggNOG" id="COG3217">
    <property type="taxonomic scope" value="Bacteria"/>
</dbReference>
<sequence length="256" mass="28170">MTGHLSHIYRHPIKSVGLEEIASASLSQGRALPLDRVWAIAHTRSKVAGDAEGRAQSWGKKANFLTGCASGSLMAITARCLEDGRLLLQHPDLWHVEIDPTRAADHAKLFEWLRALWPADAPQPNALLRAPEDQPLSDQSTPLLSLIGQASLNDLSAKLGQPLSRARFRANLWVEDWEPFAEFDLIGCQIRVGDARLEVRKRVGRCRATDANPETGLRDIDMLPALSQHYNHTDLGVFCAVIEGGEIARGARVEVI</sequence>
<dbReference type="Pfam" id="PF03476">
    <property type="entry name" value="MOSC_N"/>
    <property type="match status" value="1"/>
</dbReference>
<evidence type="ECO:0000313" key="2">
    <source>
        <dbReference type="EMBL" id="KEO58889.1"/>
    </source>
</evidence>
<dbReference type="AlphaFoldDB" id="A0A074JQY9"/>
<dbReference type="EMBL" id="AUNB01000031">
    <property type="protein sequence ID" value="KEO58889.1"/>
    <property type="molecule type" value="Genomic_DNA"/>
</dbReference>
<dbReference type="Gene3D" id="2.40.33.20">
    <property type="entry name" value="PK beta-barrel domain-like"/>
    <property type="match status" value="1"/>
</dbReference>
<protein>
    <recommendedName>
        <fullName evidence="1">MOSC domain-containing protein</fullName>
    </recommendedName>
</protein>
<comment type="caution">
    <text evidence="2">The sequence shown here is derived from an EMBL/GenBank/DDBJ whole genome shotgun (WGS) entry which is preliminary data.</text>
</comment>
<dbReference type="OrthoDB" id="581532at2"/>
<accession>A0A074JQY9</accession>
<evidence type="ECO:0000259" key="1">
    <source>
        <dbReference type="PROSITE" id="PS51340"/>
    </source>
</evidence>
<feature type="domain" description="MOSC" evidence="1">
    <location>
        <begin position="116"/>
        <end position="256"/>
    </location>
</feature>
<proteinExistence type="predicted"/>
<dbReference type="GO" id="GO:0030170">
    <property type="term" value="F:pyridoxal phosphate binding"/>
    <property type="evidence" value="ECO:0007669"/>
    <property type="project" value="InterPro"/>
</dbReference>
<dbReference type="Proteomes" id="UP000027471">
    <property type="component" value="Unassembled WGS sequence"/>
</dbReference>
<dbReference type="SUPFAM" id="SSF50800">
    <property type="entry name" value="PK beta-barrel domain-like"/>
    <property type="match status" value="1"/>
</dbReference>
<keyword evidence="3" id="KW-1185">Reference proteome</keyword>
<dbReference type="STRING" id="1353528.DT23_15875"/>
<dbReference type="RefSeq" id="WP_038131222.1">
    <property type="nucleotide sequence ID" value="NZ_AUNB01000031.1"/>
</dbReference>
<organism evidence="2 3">
    <name type="scientific">Thioclava indica</name>
    <dbReference type="NCBI Taxonomy" id="1353528"/>
    <lineage>
        <taxon>Bacteria</taxon>
        <taxon>Pseudomonadati</taxon>
        <taxon>Pseudomonadota</taxon>
        <taxon>Alphaproteobacteria</taxon>
        <taxon>Rhodobacterales</taxon>
        <taxon>Paracoccaceae</taxon>
        <taxon>Thioclava</taxon>
    </lineage>
</organism>
<dbReference type="PROSITE" id="PS51340">
    <property type="entry name" value="MOSC"/>
    <property type="match status" value="1"/>
</dbReference>
<dbReference type="Pfam" id="PF03473">
    <property type="entry name" value="MOSC"/>
    <property type="match status" value="1"/>
</dbReference>
<dbReference type="InterPro" id="IPR005302">
    <property type="entry name" value="MoCF_Sase_C"/>
</dbReference>